<feature type="transmembrane region" description="Helical" evidence="5">
    <location>
        <begin position="86"/>
        <end position="102"/>
    </location>
</feature>
<keyword evidence="7" id="KW-1185">Reference proteome</keyword>
<comment type="subcellular location">
    <subcellularLocation>
        <location evidence="1">Membrane</location>
        <topology evidence="1">Multi-pass membrane protein</topology>
    </subcellularLocation>
</comment>
<feature type="transmembrane region" description="Helical" evidence="5">
    <location>
        <begin position="251"/>
        <end position="273"/>
    </location>
</feature>
<protein>
    <submittedName>
        <fullName evidence="6">Uncharacterized protein</fullName>
    </submittedName>
</protein>
<dbReference type="PANTHER" id="PTHR23112">
    <property type="entry name" value="G PROTEIN-COUPLED RECEPTOR 157-RELATED"/>
    <property type="match status" value="1"/>
</dbReference>
<proteinExistence type="predicted"/>
<feature type="transmembrane region" description="Helical" evidence="5">
    <location>
        <begin position="146"/>
        <end position="171"/>
    </location>
</feature>
<comment type="caution">
    <text evidence="6">The sequence shown here is derived from an EMBL/GenBank/DDBJ whole genome shotgun (WGS) entry which is preliminary data.</text>
</comment>
<keyword evidence="2 5" id="KW-0812">Transmembrane</keyword>
<evidence type="ECO:0000256" key="2">
    <source>
        <dbReference type="ARBA" id="ARBA00022692"/>
    </source>
</evidence>
<dbReference type="GO" id="GO:0007189">
    <property type="term" value="P:adenylate cyclase-activating G protein-coupled receptor signaling pathway"/>
    <property type="evidence" value="ECO:0007669"/>
    <property type="project" value="TreeGrafter"/>
</dbReference>
<dbReference type="AlphaFoldDB" id="A0AAD3CQ59"/>
<evidence type="ECO:0000313" key="6">
    <source>
        <dbReference type="EMBL" id="GFH50141.1"/>
    </source>
</evidence>
<dbReference type="GO" id="GO:0004930">
    <property type="term" value="F:G protein-coupled receptor activity"/>
    <property type="evidence" value="ECO:0007669"/>
    <property type="project" value="TreeGrafter"/>
</dbReference>
<keyword evidence="4 5" id="KW-0472">Membrane</keyword>
<evidence type="ECO:0000256" key="3">
    <source>
        <dbReference type="ARBA" id="ARBA00022989"/>
    </source>
</evidence>
<dbReference type="Proteomes" id="UP001054902">
    <property type="component" value="Unassembled WGS sequence"/>
</dbReference>
<evidence type="ECO:0000256" key="5">
    <source>
        <dbReference type="SAM" id="Phobius"/>
    </source>
</evidence>
<feature type="transmembrane region" description="Helical" evidence="5">
    <location>
        <begin position="219"/>
        <end position="239"/>
    </location>
</feature>
<dbReference type="Gene3D" id="1.20.1070.10">
    <property type="entry name" value="Rhodopsin 7-helix transmembrane proteins"/>
    <property type="match status" value="1"/>
</dbReference>
<name>A0AAD3CQ59_9STRA</name>
<feature type="transmembrane region" description="Helical" evidence="5">
    <location>
        <begin position="45"/>
        <end position="66"/>
    </location>
</feature>
<evidence type="ECO:0000313" key="7">
    <source>
        <dbReference type="Proteomes" id="UP001054902"/>
    </source>
</evidence>
<organism evidence="6 7">
    <name type="scientific">Chaetoceros tenuissimus</name>
    <dbReference type="NCBI Taxonomy" id="426638"/>
    <lineage>
        <taxon>Eukaryota</taxon>
        <taxon>Sar</taxon>
        <taxon>Stramenopiles</taxon>
        <taxon>Ochrophyta</taxon>
        <taxon>Bacillariophyta</taxon>
        <taxon>Coscinodiscophyceae</taxon>
        <taxon>Chaetocerotophycidae</taxon>
        <taxon>Chaetocerotales</taxon>
        <taxon>Chaetocerotaceae</taxon>
        <taxon>Chaetoceros</taxon>
    </lineage>
</organism>
<dbReference type="EMBL" id="BLLK01000038">
    <property type="protein sequence ID" value="GFH50141.1"/>
    <property type="molecule type" value="Genomic_DNA"/>
</dbReference>
<keyword evidence="3 5" id="KW-1133">Transmembrane helix</keyword>
<sequence length="421" mass="48357">MFGMSIGDCFMSLAIALTTIPMPKDVIYPFAQSSYGNIRTCNAQAYAFIDGCGIALGMSMVLYMYYGSSLVFHMQDVTFRKWIETPMVAFYTFLTILPLFYLDRENMNPSPTSVWCTRRAYPDQCTKDTDPDCREGKVWFLENFSVVWRTLTLATFAVLIVDMCLIVFSFYREERKLKAMMEELYLSTLDNTAVVDRDEFTDDQLMETRQDKRRVTKEALMYIASFFAIWTFAVAFGSLSDRNDGYKDIPVLAALRLFFQPLQGFLNMLIFFYHKMEILRRKDESLSIRERFKMVVLHPGEALEEKKMVISNLPMLDVSIVRPESPKKNEAGMNSVVNRSSAKDSFPSQNLNLYSDIESSQEASKVSNTSKFHLSQGESLASSLPQNEVGVYDEIRRKVFTGDFFSNKGEQDPSFSLHIVR</sequence>
<evidence type="ECO:0000256" key="4">
    <source>
        <dbReference type="ARBA" id="ARBA00023136"/>
    </source>
</evidence>
<evidence type="ECO:0000256" key="1">
    <source>
        <dbReference type="ARBA" id="ARBA00004141"/>
    </source>
</evidence>
<reference evidence="6 7" key="1">
    <citation type="journal article" date="2021" name="Sci. Rep.">
        <title>The genome of the diatom Chaetoceros tenuissimus carries an ancient integrated fragment of an extant virus.</title>
        <authorList>
            <person name="Hongo Y."/>
            <person name="Kimura K."/>
            <person name="Takaki Y."/>
            <person name="Yoshida Y."/>
            <person name="Baba S."/>
            <person name="Kobayashi G."/>
            <person name="Nagasaki K."/>
            <person name="Hano T."/>
            <person name="Tomaru Y."/>
        </authorList>
    </citation>
    <scope>NUCLEOTIDE SEQUENCE [LARGE SCALE GENOMIC DNA]</scope>
    <source>
        <strain evidence="6 7">NIES-3715</strain>
    </source>
</reference>
<accession>A0AAD3CQ59</accession>
<gene>
    <name evidence="6" type="ORF">CTEN210_06618</name>
</gene>
<dbReference type="GO" id="GO:0005886">
    <property type="term" value="C:plasma membrane"/>
    <property type="evidence" value="ECO:0007669"/>
    <property type="project" value="TreeGrafter"/>
</dbReference>
<dbReference type="PANTHER" id="PTHR23112:SF0">
    <property type="entry name" value="TRANSMEMBRANE PROTEIN 116"/>
    <property type="match status" value="1"/>
</dbReference>